<keyword evidence="3" id="KW-0067">ATP-binding</keyword>
<name>A0A0V0Z101_9BILA</name>
<proteinExistence type="inferred from homology"/>
<evidence type="ECO:0000256" key="3">
    <source>
        <dbReference type="ARBA" id="ARBA00022840"/>
    </source>
</evidence>
<evidence type="ECO:0000313" key="5">
    <source>
        <dbReference type="Proteomes" id="UP000054783"/>
    </source>
</evidence>
<evidence type="ECO:0000256" key="1">
    <source>
        <dbReference type="ARBA" id="ARBA00007381"/>
    </source>
</evidence>
<dbReference type="Proteomes" id="UP000054783">
    <property type="component" value="Unassembled WGS sequence"/>
</dbReference>
<comment type="similarity">
    <text evidence="1">Belongs to the heat shock protein 70 family.</text>
</comment>
<evidence type="ECO:0000256" key="2">
    <source>
        <dbReference type="ARBA" id="ARBA00022741"/>
    </source>
</evidence>
<comment type="caution">
    <text evidence="4">The sequence shown here is derived from an EMBL/GenBank/DDBJ whole genome shotgun (WGS) entry which is preliminary data.</text>
</comment>
<organism evidence="4 5">
    <name type="scientific">Trichinella patagoniensis</name>
    <dbReference type="NCBI Taxonomy" id="990121"/>
    <lineage>
        <taxon>Eukaryota</taxon>
        <taxon>Metazoa</taxon>
        <taxon>Ecdysozoa</taxon>
        <taxon>Nematoda</taxon>
        <taxon>Enoplea</taxon>
        <taxon>Dorylaimia</taxon>
        <taxon>Trichinellida</taxon>
        <taxon>Trichinellidae</taxon>
        <taxon>Trichinella</taxon>
    </lineage>
</organism>
<dbReference type="SUPFAM" id="SSF53067">
    <property type="entry name" value="Actin-like ATPase domain"/>
    <property type="match status" value="1"/>
</dbReference>
<dbReference type="GO" id="GO:0005524">
    <property type="term" value="F:ATP binding"/>
    <property type="evidence" value="ECO:0007669"/>
    <property type="project" value="UniProtKB-KW"/>
</dbReference>
<dbReference type="GO" id="GO:0140662">
    <property type="term" value="F:ATP-dependent protein folding chaperone"/>
    <property type="evidence" value="ECO:0007669"/>
    <property type="project" value="InterPro"/>
</dbReference>
<dbReference type="InterPro" id="IPR043129">
    <property type="entry name" value="ATPase_NBD"/>
</dbReference>
<evidence type="ECO:0000313" key="4">
    <source>
        <dbReference type="EMBL" id="KRY05690.1"/>
    </source>
</evidence>
<dbReference type="Pfam" id="PF00012">
    <property type="entry name" value="HSP70"/>
    <property type="match status" value="1"/>
</dbReference>
<gene>
    <name evidence="4" type="ORF">T12_2801</name>
</gene>
<accession>A0A0V0Z101</accession>
<dbReference type="AlphaFoldDB" id="A0A0V0Z101"/>
<reference evidence="4 5" key="1">
    <citation type="submission" date="2015-01" db="EMBL/GenBank/DDBJ databases">
        <title>Evolution of Trichinella species and genotypes.</title>
        <authorList>
            <person name="Korhonen P.K."/>
            <person name="Edoardo P."/>
            <person name="Giuseppe L.R."/>
            <person name="Gasser R.B."/>
        </authorList>
    </citation>
    <scope>NUCLEOTIDE SEQUENCE [LARGE SCALE GENOMIC DNA]</scope>
    <source>
        <strain evidence="4">ISS2496</strain>
    </source>
</reference>
<dbReference type="PANTHER" id="PTHR19375">
    <property type="entry name" value="HEAT SHOCK PROTEIN 70KDA"/>
    <property type="match status" value="1"/>
</dbReference>
<dbReference type="EMBL" id="JYDQ01001164">
    <property type="protein sequence ID" value="KRY05690.1"/>
    <property type="molecule type" value="Genomic_DNA"/>
</dbReference>
<keyword evidence="2" id="KW-0547">Nucleotide-binding</keyword>
<dbReference type="InterPro" id="IPR013126">
    <property type="entry name" value="Hsp_70_fam"/>
</dbReference>
<keyword evidence="5" id="KW-1185">Reference proteome</keyword>
<dbReference type="Gene3D" id="3.30.420.40">
    <property type="match status" value="4"/>
</dbReference>
<sequence length="289" mass="31033">MAENPIIIGIDWSKSPLRVAGLVDKITGRYVVIKGSKVVKVDIDEIPNRGELVDGFTDALEIVQSSLGGTDIHSSVVVVPNATGSRNRDAIAFLGESNRNVVVNVVEVVSEYTAVAAAYGGKVKPNKTKTLAIISTTGDIIDVCVVSVQPKDILNEIYEYNLEGQKSHLEKIDFEKMAMDWEEQKEDLKKTSAMPVVGKLVKVLATQLAGATDVLKNLLESSELSHAGEVDAVVFVGNVSAPKVLRQVVEERYPDSKLWDEIDADEVAAYGGAVLAANNAKKKTSAAAE</sequence>
<protein>
    <submittedName>
        <fullName evidence="4">Uncharacterized protein</fullName>
    </submittedName>
</protein>
<dbReference type="Gene3D" id="3.90.640.10">
    <property type="entry name" value="Actin, Chain A, domain 4"/>
    <property type="match status" value="1"/>
</dbReference>